<dbReference type="SUPFAM" id="SSF52266">
    <property type="entry name" value="SGNH hydrolase"/>
    <property type="match status" value="1"/>
</dbReference>
<name>A0A514Z7U8_9LACT</name>
<proteinExistence type="predicted"/>
<protein>
    <recommendedName>
        <fullName evidence="1">SGNH hydrolase-type esterase domain-containing protein</fullName>
    </recommendedName>
</protein>
<organism evidence="2 3">
    <name type="scientific">Lactococcus protaetiae</name>
    <dbReference type="NCBI Taxonomy" id="2592653"/>
    <lineage>
        <taxon>Bacteria</taxon>
        <taxon>Bacillati</taxon>
        <taxon>Bacillota</taxon>
        <taxon>Bacilli</taxon>
        <taxon>Lactobacillales</taxon>
        <taxon>Streptococcaceae</taxon>
        <taxon>Lactococcus</taxon>
    </lineage>
</organism>
<dbReference type="Pfam" id="PF13472">
    <property type="entry name" value="Lipase_GDSL_2"/>
    <property type="match status" value="1"/>
</dbReference>
<dbReference type="InterPro" id="IPR036514">
    <property type="entry name" value="SGNH_hydro_sf"/>
</dbReference>
<dbReference type="OrthoDB" id="388542at2"/>
<dbReference type="RefSeq" id="WP_142766261.1">
    <property type="nucleotide sequence ID" value="NZ_CP041356.1"/>
</dbReference>
<reference evidence="2 3" key="1">
    <citation type="submission" date="2019-07" db="EMBL/GenBank/DDBJ databases">
        <title>Genome sequencing of KACC 19320.</title>
        <authorList>
            <person name="Heo J."/>
            <person name="Kim S.-J."/>
            <person name="Kim J.-S."/>
            <person name="Hong S.-B."/>
            <person name="Kwon S.-W."/>
        </authorList>
    </citation>
    <scope>NUCLEOTIDE SEQUENCE [LARGE SCALE GENOMIC DNA]</scope>
    <source>
        <strain evidence="2 3">KACC 19320</strain>
    </source>
</reference>
<dbReference type="InterPro" id="IPR013830">
    <property type="entry name" value="SGNH_hydro"/>
</dbReference>
<dbReference type="EMBL" id="CP041356">
    <property type="protein sequence ID" value="QDK70671.1"/>
    <property type="molecule type" value="Genomic_DNA"/>
</dbReference>
<accession>A0A514Z7U8</accession>
<dbReference type="PANTHER" id="PTHR14209:SF19">
    <property type="entry name" value="ISOAMYL ACETATE-HYDROLYZING ESTERASE 1 HOMOLOG"/>
    <property type="match status" value="1"/>
</dbReference>
<evidence type="ECO:0000313" key="2">
    <source>
        <dbReference type="EMBL" id="QDK70671.1"/>
    </source>
</evidence>
<dbReference type="PANTHER" id="PTHR14209">
    <property type="entry name" value="ISOAMYL ACETATE-HYDROLYZING ESTERASE 1"/>
    <property type="match status" value="1"/>
</dbReference>
<dbReference type="InterPro" id="IPR045136">
    <property type="entry name" value="Iah1-like"/>
</dbReference>
<evidence type="ECO:0000313" key="3">
    <source>
        <dbReference type="Proteomes" id="UP000315128"/>
    </source>
</evidence>
<evidence type="ECO:0000259" key="1">
    <source>
        <dbReference type="Pfam" id="PF13472"/>
    </source>
</evidence>
<gene>
    <name evidence="2" type="ORF">FLP15_05195</name>
</gene>
<keyword evidence="3" id="KW-1185">Reference proteome</keyword>
<dbReference type="AlphaFoldDB" id="A0A514Z7U8"/>
<feature type="domain" description="SGNH hydrolase-type esterase" evidence="1">
    <location>
        <begin position="6"/>
        <end position="180"/>
    </location>
</feature>
<dbReference type="Gene3D" id="3.40.50.1110">
    <property type="entry name" value="SGNH hydrolase"/>
    <property type="match status" value="1"/>
</dbReference>
<dbReference type="Proteomes" id="UP000315128">
    <property type="component" value="Chromosome"/>
</dbReference>
<dbReference type="KEGG" id="lack:FLP15_05195"/>
<sequence length="192" mass="21764">MISITIFGDSITAGYSREAGMPRIAPILKERLEARLTELQVQSEVLLCGVCGEDTDEALLRLKVVIDLQSDWTILFFGANDAATDHTVSPERFYKNLQVMVENFGVDKVVIVSPPYHNDRVENQLRNNELVHQFCESAKRVASDFEVPFLNLYQEMCETKEPEQLLQSDGLHFSRQGYELLAEKLSLLLANL</sequence>